<accession>A0A562QJM7</accession>
<dbReference type="Gene3D" id="3.30.160.250">
    <property type="match status" value="1"/>
</dbReference>
<reference evidence="1 2" key="1">
    <citation type="journal article" date="2015" name="Stand. Genomic Sci.">
        <title>Genomic Encyclopedia of Bacterial and Archaeal Type Strains, Phase III: the genomes of soil and plant-associated and newly described type strains.</title>
        <authorList>
            <person name="Whitman W.B."/>
            <person name="Woyke T."/>
            <person name="Klenk H.P."/>
            <person name="Zhou Y."/>
            <person name="Lilburn T.G."/>
            <person name="Beck B.J."/>
            <person name="De Vos P."/>
            <person name="Vandamme P."/>
            <person name="Eisen J.A."/>
            <person name="Garrity G."/>
            <person name="Hugenholtz P."/>
            <person name="Kyrpides N.C."/>
        </authorList>
    </citation>
    <scope>NUCLEOTIDE SEQUENCE [LARGE SCALE GENOMIC DNA]</scope>
    <source>
        <strain evidence="1 2">CGMCC 1.10116</strain>
    </source>
</reference>
<dbReference type="AlphaFoldDB" id="A0A562QJM7"/>
<keyword evidence="2" id="KW-1185">Reference proteome</keyword>
<evidence type="ECO:0000313" key="1">
    <source>
        <dbReference type="EMBL" id="TWI56915.1"/>
    </source>
</evidence>
<name>A0A562QJM7_9BACI</name>
<dbReference type="OrthoDB" id="2884322at2"/>
<dbReference type="EMBL" id="VLKZ01000004">
    <property type="protein sequence ID" value="TWI56915.1"/>
    <property type="molecule type" value="Genomic_DNA"/>
</dbReference>
<comment type="caution">
    <text evidence="1">The sequence shown here is derived from an EMBL/GenBank/DDBJ whole genome shotgun (WGS) entry which is preliminary data.</text>
</comment>
<dbReference type="InterPro" id="IPR035069">
    <property type="entry name" value="TTHA1013/TTHA0281-like"/>
</dbReference>
<evidence type="ECO:0000313" key="2">
    <source>
        <dbReference type="Proteomes" id="UP000315711"/>
    </source>
</evidence>
<sequence length="106" mass="12459">MLNSTNQPFGEGYKPENFRWRVRRVSNWMGSQEMMIELDELEGCVSFGDTLREAKKGLKESLFLWIRHHGEQQLPDIRSGAHLIILDSPMTDEEFEYINTELKKLD</sequence>
<dbReference type="SUPFAM" id="SSF143100">
    <property type="entry name" value="TTHA1013/TTHA0281-like"/>
    <property type="match status" value="1"/>
</dbReference>
<dbReference type="Proteomes" id="UP000315711">
    <property type="component" value="Unassembled WGS sequence"/>
</dbReference>
<organism evidence="1 2">
    <name type="scientific">Halalkalibacter nanhaiisediminis</name>
    <dbReference type="NCBI Taxonomy" id="688079"/>
    <lineage>
        <taxon>Bacteria</taxon>
        <taxon>Bacillati</taxon>
        <taxon>Bacillota</taxon>
        <taxon>Bacilli</taxon>
        <taxon>Bacillales</taxon>
        <taxon>Bacillaceae</taxon>
        <taxon>Halalkalibacter</taxon>
    </lineage>
</organism>
<protein>
    <submittedName>
        <fullName evidence="1">Putative RNase H-like HicB family nuclease</fullName>
    </submittedName>
</protein>
<proteinExistence type="predicted"/>
<gene>
    <name evidence="1" type="ORF">IQ10_01607</name>
</gene>